<evidence type="ECO:0000256" key="4">
    <source>
        <dbReference type="ARBA" id="ARBA00023163"/>
    </source>
</evidence>
<feature type="compositionally biased region" description="Low complexity" evidence="6">
    <location>
        <begin position="684"/>
        <end position="699"/>
    </location>
</feature>
<evidence type="ECO:0000256" key="6">
    <source>
        <dbReference type="SAM" id="MobiDB-lite"/>
    </source>
</evidence>
<dbReference type="PROSITE" id="PS00463">
    <property type="entry name" value="ZN2_CY6_FUNGAL_1"/>
    <property type="match status" value="1"/>
</dbReference>
<dbReference type="GO" id="GO:0008270">
    <property type="term" value="F:zinc ion binding"/>
    <property type="evidence" value="ECO:0007669"/>
    <property type="project" value="InterPro"/>
</dbReference>
<dbReference type="GO" id="GO:0102265">
    <property type="term" value="F:tRNA-dihydrouridine47 synthase activity"/>
    <property type="evidence" value="ECO:0007669"/>
    <property type="project" value="UniProtKB-EC"/>
</dbReference>
<keyword evidence="3" id="KW-0805">Transcription regulation</keyword>
<dbReference type="PROSITE" id="PS50048">
    <property type="entry name" value="ZN2_CY6_FUNGAL_2"/>
    <property type="match status" value="1"/>
</dbReference>
<dbReference type="Proteomes" id="UP001304243">
    <property type="component" value="Unassembled WGS sequence"/>
</dbReference>
<accession>A0AAN7DI00</accession>
<feature type="compositionally biased region" description="Low complexity" evidence="6">
    <location>
        <begin position="153"/>
        <end position="164"/>
    </location>
</feature>
<reference evidence="8 9" key="1">
    <citation type="submission" date="2022-11" db="EMBL/GenBank/DDBJ databases">
        <title>Mucor velutinosus strain NIH1002 WGS.</title>
        <authorList>
            <person name="Subramanian P."/>
            <person name="Mullikin J.C."/>
            <person name="Segre J.A."/>
            <person name="Zelazny A.M."/>
        </authorList>
    </citation>
    <scope>NUCLEOTIDE SEQUENCE [LARGE SCALE GENOMIC DNA]</scope>
    <source>
        <strain evidence="8 9">NIH1002</strain>
    </source>
</reference>
<dbReference type="Pfam" id="PF00172">
    <property type="entry name" value="Zn_clus"/>
    <property type="match status" value="1"/>
</dbReference>
<dbReference type="AlphaFoldDB" id="A0AAN7DI00"/>
<keyword evidence="8" id="KW-0560">Oxidoreductase</keyword>
<dbReference type="CDD" id="cd12148">
    <property type="entry name" value="fungal_TF_MHR"/>
    <property type="match status" value="1"/>
</dbReference>
<evidence type="ECO:0000256" key="2">
    <source>
        <dbReference type="ARBA" id="ARBA00022723"/>
    </source>
</evidence>
<dbReference type="GO" id="GO:0000981">
    <property type="term" value="F:DNA-binding transcription factor activity, RNA polymerase II-specific"/>
    <property type="evidence" value="ECO:0007669"/>
    <property type="project" value="InterPro"/>
</dbReference>
<dbReference type="RefSeq" id="XP_064684513.1">
    <property type="nucleotide sequence ID" value="XM_064820593.1"/>
</dbReference>
<dbReference type="PANTHER" id="PTHR47338">
    <property type="entry name" value="ZN(II)2CYS6 TRANSCRIPTION FACTOR (EUROFUNG)-RELATED"/>
    <property type="match status" value="1"/>
</dbReference>
<dbReference type="GO" id="GO:0003677">
    <property type="term" value="F:DNA binding"/>
    <property type="evidence" value="ECO:0007669"/>
    <property type="project" value="InterPro"/>
</dbReference>
<feature type="region of interest" description="Disordered" evidence="6">
    <location>
        <begin position="82"/>
        <end position="187"/>
    </location>
</feature>
<feature type="compositionally biased region" description="Basic residues" evidence="6">
    <location>
        <begin position="172"/>
        <end position="182"/>
    </location>
</feature>
<dbReference type="InterPro" id="IPR001138">
    <property type="entry name" value="Zn2Cys6_DnaBD"/>
</dbReference>
<proteinExistence type="predicted"/>
<feature type="compositionally biased region" description="Polar residues" evidence="6">
    <location>
        <begin position="126"/>
        <end position="141"/>
    </location>
</feature>
<feature type="region of interest" description="Disordered" evidence="6">
    <location>
        <begin position="426"/>
        <end position="445"/>
    </location>
</feature>
<dbReference type="SMART" id="SM00906">
    <property type="entry name" value="Fungal_trans"/>
    <property type="match status" value="1"/>
</dbReference>
<evidence type="ECO:0000313" key="9">
    <source>
        <dbReference type="Proteomes" id="UP001304243"/>
    </source>
</evidence>
<dbReference type="GO" id="GO:0006351">
    <property type="term" value="P:DNA-templated transcription"/>
    <property type="evidence" value="ECO:0007669"/>
    <property type="project" value="InterPro"/>
</dbReference>
<evidence type="ECO:0000313" key="8">
    <source>
        <dbReference type="EMBL" id="KAK4517847.1"/>
    </source>
</evidence>
<dbReference type="CDD" id="cd00067">
    <property type="entry name" value="GAL4"/>
    <property type="match status" value="1"/>
</dbReference>
<feature type="region of interest" description="Disordered" evidence="6">
    <location>
        <begin position="680"/>
        <end position="699"/>
    </location>
</feature>
<comment type="subcellular location">
    <subcellularLocation>
        <location evidence="1">Nucleus</location>
    </subcellularLocation>
</comment>
<feature type="compositionally biased region" description="Low complexity" evidence="6">
    <location>
        <begin position="436"/>
        <end position="445"/>
    </location>
</feature>
<protein>
    <submittedName>
        <fullName evidence="8">tRNA-dihydrouridine synthase 3</fullName>
        <ecNumber evidence="8">1.3.1.89</ecNumber>
    </submittedName>
</protein>
<feature type="domain" description="Zn(2)-C6 fungal-type" evidence="7">
    <location>
        <begin position="20"/>
        <end position="50"/>
    </location>
</feature>
<keyword evidence="9" id="KW-1185">Reference proteome</keyword>
<organism evidence="8 9">
    <name type="scientific">Mucor velutinosus</name>
    <dbReference type="NCBI Taxonomy" id="708070"/>
    <lineage>
        <taxon>Eukaryota</taxon>
        <taxon>Fungi</taxon>
        <taxon>Fungi incertae sedis</taxon>
        <taxon>Mucoromycota</taxon>
        <taxon>Mucoromycotina</taxon>
        <taxon>Mucoromycetes</taxon>
        <taxon>Mucorales</taxon>
        <taxon>Mucorineae</taxon>
        <taxon>Mucoraceae</taxon>
        <taxon>Mucor</taxon>
    </lineage>
</organism>
<keyword evidence="4" id="KW-0804">Transcription</keyword>
<evidence type="ECO:0000256" key="3">
    <source>
        <dbReference type="ARBA" id="ARBA00023015"/>
    </source>
</evidence>
<dbReference type="Gene3D" id="4.10.240.10">
    <property type="entry name" value="Zn(2)-C6 fungal-type DNA-binding domain"/>
    <property type="match status" value="1"/>
</dbReference>
<dbReference type="SMART" id="SM00066">
    <property type="entry name" value="GAL4"/>
    <property type="match status" value="1"/>
</dbReference>
<dbReference type="EMBL" id="JASEJX010000013">
    <property type="protein sequence ID" value="KAK4517847.1"/>
    <property type="molecule type" value="Genomic_DNA"/>
</dbReference>
<dbReference type="SUPFAM" id="SSF57701">
    <property type="entry name" value="Zn2/Cys6 DNA-binding domain"/>
    <property type="match status" value="1"/>
</dbReference>
<evidence type="ECO:0000256" key="1">
    <source>
        <dbReference type="ARBA" id="ARBA00004123"/>
    </source>
</evidence>
<dbReference type="Pfam" id="PF04082">
    <property type="entry name" value="Fungal_trans"/>
    <property type="match status" value="1"/>
</dbReference>
<evidence type="ECO:0000256" key="5">
    <source>
        <dbReference type="ARBA" id="ARBA00023242"/>
    </source>
</evidence>
<feature type="compositionally biased region" description="Low complexity" evidence="6">
    <location>
        <begin position="115"/>
        <end position="125"/>
    </location>
</feature>
<feature type="region of interest" description="Disordered" evidence="6">
    <location>
        <begin position="813"/>
        <end position="844"/>
    </location>
</feature>
<dbReference type="GO" id="GO:0005634">
    <property type="term" value="C:nucleus"/>
    <property type="evidence" value="ECO:0007669"/>
    <property type="project" value="UniProtKB-SubCell"/>
</dbReference>
<dbReference type="InterPro" id="IPR036864">
    <property type="entry name" value="Zn2-C6_fun-type_DNA-bd_sf"/>
</dbReference>
<feature type="compositionally biased region" description="Basic and acidic residues" evidence="6">
    <location>
        <begin position="104"/>
        <end position="114"/>
    </location>
</feature>
<sequence length="844" mass="94533">MASSTQTRENDNKRKRLTQACELCRRKKIKCDGGKPTCGNCTRLNNACTYSSSNKKRGPRQGYIEMLEQRLAKMEQILLSDSAATQEAESSKHEEDTDPVDQDTDTRLDEEPHASRAATSTTADSIPTTHSSIRTKSTASKRSSEDTLHDAASPTSFSSLSSNFPSPPAMMNHHHHHQHPPRHSAPQDNNNSYLLPPMNVIEHMVDLYFKYLFSGTPIFDETALRSDIRERRCSDFLLLSLFAACARFSDRPDIKEIPAWHAGEKYAEKARAMILRAVDEPTISNLQGLTLLCLHEYGCGRGPRSWMYGGMAIRMAMELGLHEDLDEDENGNDNHTLEKLMQQETRRRLFWTIYSIDKFSSAATGRPSSLQDVFCTAFLPAKVDDYSSDQYYTETLDKSRFVLLNVNGLKETQLVGSTLVNGAAAGSGSLDSNEDPASPSAAAVAASPVGRRPPLNCYAYLIRATSLLGRVTAFINSRKDQHNLVPPCHPDSEFSKLDRAIGEWYDQLPMQLKNTPANFEMYREVNRHKNSRQFILLHVLYNTLIVLLHRPSLVIADTLDRDVVQPEIKAFIQGSVNKCMAAVDNVTLLLKEIGKYKELMPPFITYLAYTVATVVVSSSFSSSQKEAEKAKQALGVYFQLLLSARNLWAMADKLYFMIRDLYAIHTNVLRRQLETKKAAASSTQQQTQMQQPSQQQLQHIQQQQQQMQFQQEQHIQHQIQQQQQLPQQQQMLQMQMQQFGSGQTPSALSNNGLADWMLPYHIAAMSSDTPNLDIASSQLELEFLTANNVFQIPEGYEQPLMFGSVGLNFDSTTSGSSNTNTNSGDVALDANANPTTTATSNNNM</sequence>
<gene>
    <name evidence="8" type="primary">DUS3</name>
    <name evidence="8" type="ORF">ATC70_001195</name>
</gene>
<name>A0AAN7DI00_9FUNG</name>
<dbReference type="PANTHER" id="PTHR47338:SF5">
    <property type="entry name" value="ZN(II)2CYS6 TRANSCRIPTION FACTOR (EUROFUNG)"/>
    <property type="match status" value="1"/>
</dbReference>
<dbReference type="InterPro" id="IPR007219">
    <property type="entry name" value="XnlR_reg_dom"/>
</dbReference>
<comment type="caution">
    <text evidence="8">The sequence shown here is derived from an EMBL/GenBank/DDBJ whole genome shotgun (WGS) entry which is preliminary data.</text>
</comment>
<dbReference type="GeneID" id="89944897"/>
<keyword evidence="5" id="KW-0539">Nucleus</keyword>
<evidence type="ECO:0000259" key="7">
    <source>
        <dbReference type="PROSITE" id="PS50048"/>
    </source>
</evidence>
<dbReference type="InterPro" id="IPR050815">
    <property type="entry name" value="TF_fung"/>
</dbReference>
<dbReference type="EC" id="1.3.1.89" evidence="8"/>
<keyword evidence="2" id="KW-0479">Metal-binding</keyword>